<proteinExistence type="predicted"/>
<evidence type="ECO:0000313" key="2">
    <source>
        <dbReference type="EMBL" id="CAG9316709.1"/>
    </source>
</evidence>
<reference evidence="2" key="1">
    <citation type="submission" date="2021-09" db="EMBL/GenBank/DDBJ databases">
        <authorList>
            <consortium name="AG Swart"/>
            <person name="Singh M."/>
            <person name="Singh A."/>
            <person name="Seah K."/>
            <person name="Emmerich C."/>
        </authorList>
    </citation>
    <scope>NUCLEOTIDE SEQUENCE</scope>
    <source>
        <strain evidence="2">ATCC30299</strain>
    </source>
</reference>
<name>A0AAU9IT95_9CILI</name>
<sequence length="194" mass="22829">MLKTSQISEDEENSSETSENNHSTVYNQTLISDFGLSYKSYQFLQRLSLGAQFIRQEPIEFILFHLCQVSKSLNLSELEIVWFGIYLSRFGWTDYDYSLENVLNFTAFATKSVLNENCDGIEQDLQKDFPGFLEEYRTWFGKNKHLLNIGYFELNSKYEELSYVKPDNDERTAIDYNFYVSQLLESNNNIKQED</sequence>
<evidence type="ECO:0000313" key="3">
    <source>
        <dbReference type="Proteomes" id="UP001162131"/>
    </source>
</evidence>
<dbReference type="EMBL" id="CAJZBQ010000016">
    <property type="protein sequence ID" value="CAG9316709.1"/>
    <property type="molecule type" value="Genomic_DNA"/>
</dbReference>
<dbReference type="Proteomes" id="UP001162131">
    <property type="component" value="Unassembled WGS sequence"/>
</dbReference>
<accession>A0AAU9IT95</accession>
<organism evidence="2 3">
    <name type="scientific">Blepharisma stoltei</name>
    <dbReference type="NCBI Taxonomy" id="1481888"/>
    <lineage>
        <taxon>Eukaryota</taxon>
        <taxon>Sar</taxon>
        <taxon>Alveolata</taxon>
        <taxon>Ciliophora</taxon>
        <taxon>Postciliodesmatophora</taxon>
        <taxon>Heterotrichea</taxon>
        <taxon>Heterotrichida</taxon>
        <taxon>Blepharismidae</taxon>
        <taxon>Blepharisma</taxon>
    </lineage>
</organism>
<evidence type="ECO:0000256" key="1">
    <source>
        <dbReference type="SAM" id="MobiDB-lite"/>
    </source>
</evidence>
<keyword evidence="3" id="KW-1185">Reference proteome</keyword>
<gene>
    <name evidence="2" type="ORF">BSTOLATCC_MIC16815</name>
</gene>
<protein>
    <submittedName>
        <fullName evidence="2">Uncharacterized protein</fullName>
    </submittedName>
</protein>
<feature type="region of interest" description="Disordered" evidence="1">
    <location>
        <begin position="1"/>
        <end position="22"/>
    </location>
</feature>
<comment type="caution">
    <text evidence="2">The sequence shown here is derived from an EMBL/GenBank/DDBJ whole genome shotgun (WGS) entry which is preliminary data.</text>
</comment>
<dbReference type="AlphaFoldDB" id="A0AAU9IT95"/>